<evidence type="ECO:0000313" key="1">
    <source>
        <dbReference type="EMBL" id="POH64410.1"/>
    </source>
</evidence>
<accession>A0A2S3ZDK9</accession>
<dbReference type="RefSeq" id="WP_103461123.1">
    <property type="nucleotide sequence ID" value="NZ_PPXD01000020.1"/>
</dbReference>
<sequence length="245" mass="26550">MPELPEETSIDPASPDYIIQMARSVLGVDYRSIHVTPVGQAIIGWMRAAHDQILAIGELVRDGRTSATGPNARTVMEITLRLMWLLGLDDRAAGLRAQFEGESRKANSHPRNLESMGLELKIEEATARIDLDQFGPLDTKLQGVASRVLDFSRATKDSAGFYHTWQAATQFTHATAALYEAYAPTSAFGTFTNPPASIDWSGNLNGVSMVICAIVGQILIDEGVGHDDAMSFLIASATAETTQRT</sequence>
<evidence type="ECO:0000313" key="2">
    <source>
        <dbReference type="Proteomes" id="UP000237340"/>
    </source>
</evidence>
<name>A0A2S3ZDK9_9MICO</name>
<keyword evidence="2" id="KW-1185">Reference proteome</keyword>
<organism evidence="1 2">
    <name type="scientific">Cryobacterium zongtaii</name>
    <dbReference type="NCBI Taxonomy" id="1259217"/>
    <lineage>
        <taxon>Bacteria</taxon>
        <taxon>Bacillati</taxon>
        <taxon>Actinomycetota</taxon>
        <taxon>Actinomycetes</taxon>
        <taxon>Micrococcales</taxon>
        <taxon>Microbacteriaceae</taxon>
        <taxon>Cryobacterium</taxon>
    </lineage>
</organism>
<dbReference type="AlphaFoldDB" id="A0A2S3ZDK9"/>
<dbReference type="Proteomes" id="UP000237340">
    <property type="component" value="Unassembled WGS sequence"/>
</dbReference>
<dbReference type="EMBL" id="PPXD01000020">
    <property type="protein sequence ID" value="POH64410.1"/>
    <property type="molecule type" value="Genomic_DNA"/>
</dbReference>
<protein>
    <submittedName>
        <fullName evidence="1">Uncharacterized protein</fullName>
    </submittedName>
</protein>
<proteinExistence type="predicted"/>
<gene>
    <name evidence="1" type="ORF">C3B61_13265</name>
</gene>
<reference evidence="1 2" key="1">
    <citation type="submission" date="2018-01" db="EMBL/GenBank/DDBJ databases">
        <title>Cryobacterium sp. nov., from glaciers in China.</title>
        <authorList>
            <person name="Liu Q."/>
            <person name="Xin Y.-H."/>
        </authorList>
    </citation>
    <scope>NUCLEOTIDE SEQUENCE [LARGE SCALE GENOMIC DNA]</scope>
    <source>
        <strain evidence="1 2">TMN-42</strain>
    </source>
</reference>
<comment type="caution">
    <text evidence="1">The sequence shown here is derived from an EMBL/GenBank/DDBJ whole genome shotgun (WGS) entry which is preliminary data.</text>
</comment>